<feature type="region of interest" description="Disordered" evidence="1">
    <location>
        <begin position="1"/>
        <end position="36"/>
    </location>
</feature>
<name>A0A1Y2IA71_TRAC3</name>
<evidence type="ECO:0000313" key="2">
    <source>
        <dbReference type="EMBL" id="OSC98029.1"/>
    </source>
</evidence>
<accession>A0A1Y2IA71</accession>
<evidence type="ECO:0000256" key="1">
    <source>
        <dbReference type="SAM" id="MobiDB-lite"/>
    </source>
</evidence>
<organism evidence="2 3">
    <name type="scientific">Trametes coccinea (strain BRFM310)</name>
    <name type="common">Pycnoporus coccineus</name>
    <dbReference type="NCBI Taxonomy" id="1353009"/>
    <lineage>
        <taxon>Eukaryota</taxon>
        <taxon>Fungi</taxon>
        <taxon>Dikarya</taxon>
        <taxon>Basidiomycota</taxon>
        <taxon>Agaricomycotina</taxon>
        <taxon>Agaricomycetes</taxon>
        <taxon>Polyporales</taxon>
        <taxon>Polyporaceae</taxon>
        <taxon>Trametes</taxon>
    </lineage>
</organism>
<proteinExistence type="predicted"/>
<gene>
    <name evidence="2" type="ORF">PYCCODRAFT_1041658</name>
</gene>
<feature type="compositionally biased region" description="Basic residues" evidence="1">
    <location>
        <begin position="25"/>
        <end position="35"/>
    </location>
</feature>
<protein>
    <submittedName>
        <fullName evidence="2">Uncharacterized protein</fullName>
    </submittedName>
</protein>
<sequence length="111" mass="12613">MNVVFGGSRSPTQGLSVERSTSRLMSRRNAAHRRHPQEDLLSGFQGISRRESLWLDQVLCTATKKTLRKTLCETKRSRIVGSVMPEFQNERTMCDNETMTAKYIETCCEAA</sequence>
<keyword evidence="3" id="KW-1185">Reference proteome</keyword>
<reference evidence="2 3" key="1">
    <citation type="journal article" date="2015" name="Biotechnol. Biofuels">
        <title>Enhanced degradation of softwood versus hardwood by the white-rot fungus Pycnoporus coccineus.</title>
        <authorList>
            <person name="Couturier M."/>
            <person name="Navarro D."/>
            <person name="Chevret D."/>
            <person name="Henrissat B."/>
            <person name="Piumi F."/>
            <person name="Ruiz-Duenas F.J."/>
            <person name="Martinez A.T."/>
            <person name="Grigoriev I.V."/>
            <person name="Riley R."/>
            <person name="Lipzen A."/>
            <person name="Berrin J.G."/>
            <person name="Master E.R."/>
            <person name="Rosso M.N."/>
        </authorList>
    </citation>
    <scope>NUCLEOTIDE SEQUENCE [LARGE SCALE GENOMIC DNA]</scope>
    <source>
        <strain evidence="2 3">BRFM310</strain>
    </source>
</reference>
<dbReference type="AlphaFoldDB" id="A0A1Y2IA71"/>
<dbReference type="Proteomes" id="UP000193067">
    <property type="component" value="Unassembled WGS sequence"/>
</dbReference>
<feature type="compositionally biased region" description="Polar residues" evidence="1">
    <location>
        <begin position="9"/>
        <end position="24"/>
    </location>
</feature>
<dbReference type="EMBL" id="KZ084143">
    <property type="protein sequence ID" value="OSC98029.1"/>
    <property type="molecule type" value="Genomic_DNA"/>
</dbReference>
<evidence type="ECO:0000313" key="3">
    <source>
        <dbReference type="Proteomes" id="UP000193067"/>
    </source>
</evidence>